<protein>
    <submittedName>
        <fullName evidence="1">ATP-binding protein</fullName>
    </submittedName>
</protein>
<dbReference type="Gene3D" id="3.40.50.300">
    <property type="entry name" value="P-loop containing nucleotide triphosphate hydrolases"/>
    <property type="match status" value="1"/>
</dbReference>
<name>A0A9X2J2E8_9SPHN</name>
<evidence type="ECO:0000313" key="1">
    <source>
        <dbReference type="EMBL" id="MCM8557724.1"/>
    </source>
</evidence>
<keyword evidence="2" id="KW-1185">Reference proteome</keyword>
<dbReference type="Proteomes" id="UP001155128">
    <property type="component" value="Unassembled WGS sequence"/>
</dbReference>
<dbReference type="EMBL" id="JAMSHT010000001">
    <property type="protein sequence ID" value="MCM8557724.1"/>
    <property type="molecule type" value="Genomic_DNA"/>
</dbReference>
<dbReference type="AlphaFoldDB" id="A0A9X2J2E8"/>
<dbReference type="GO" id="GO:0005524">
    <property type="term" value="F:ATP binding"/>
    <property type="evidence" value="ECO:0007669"/>
    <property type="project" value="UniProtKB-KW"/>
</dbReference>
<reference evidence="1" key="1">
    <citation type="submission" date="2022-06" db="EMBL/GenBank/DDBJ databases">
        <title>Sphingomicrobium sedimins sp. nov., a marine bacterium isolated from tidal flat.</title>
        <authorList>
            <person name="Kim C.-H."/>
            <person name="Yoo Y."/>
            <person name="Kim J.-J."/>
        </authorList>
    </citation>
    <scope>NUCLEOTIDE SEQUENCE</scope>
    <source>
        <strain evidence="1">GRR-S6-50</strain>
    </source>
</reference>
<sequence length="138" mass="15384">MAKKLAGDGVLVSEDHLLATLYPGQIRNLDEFATASRRMRAAMAPHFVAILRGGQDLYLDFQANTVRSREWASLLAGSAGAELVVHYLDVSDAICKQRLADRNAEGEHEYQVDEATYDQFSAFFVPPSEDEGFRVEIY</sequence>
<dbReference type="SUPFAM" id="SSF52540">
    <property type="entry name" value="P-loop containing nucleoside triphosphate hydrolases"/>
    <property type="match status" value="1"/>
</dbReference>
<proteinExistence type="predicted"/>
<gene>
    <name evidence="1" type="ORF">NDO55_07815</name>
</gene>
<keyword evidence="1" id="KW-0547">Nucleotide-binding</keyword>
<accession>A0A9X2J2E8</accession>
<comment type="caution">
    <text evidence="1">The sequence shown here is derived from an EMBL/GenBank/DDBJ whole genome shotgun (WGS) entry which is preliminary data.</text>
</comment>
<organism evidence="1 2">
    <name type="scientific">Sphingomicrobium sediminis</name>
    <dbReference type="NCBI Taxonomy" id="2950949"/>
    <lineage>
        <taxon>Bacteria</taxon>
        <taxon>Pseudomonadati</taxon>
        <taxon>Pseudomonadota</taxon>
        <taxon>Alphaproteobacteria</taxon>
        <taxon>Sphingomonadales</taxon>
        <taxon>Sphingomonadaceae</taxon>
        <taxon>Sphingomicrobium</taxon>
    </lineage>
</organism>
<dbReference type="Pfam" id="PF13671">
    <property type="entry name" value="AAA_33"/>
    <property type="match status" value="1"/>
</dbReference>
<dbReference type="InterPro" id="IPR027417">
    <property type="entry name" value="P-loop_NTPase"/>
</dbReference>
<keyword evidence="1" id="KW-0067">ATP-binding</keyword>
<evidence type="ECO:0000313" key="2">
    <source>
        <dbReference type="Proteomes" id="UP001155128"/>
    </source>
</evidence>